<dbReference type="CDD" id="cd08894">
    <property type="entry name" value="SRPBCC_CalC_Aha1-like_1"/>
    <property type="match status" value="1"/>
</dbReference>
<dbReference type="AlphaFoldDB" id="A0A1M5MAY2"/>
<dbReference type="Gene3D" id="3.30.530.20">
    <property type="match status" value="1"/>
</dbReference>
<comment type="similarity">
    <text evidence="1">Belongs to the AHA1 family.</text>
</comment>
<dbReference type="RefSeq" id="WP_073371334.1">
    <property type="nucleotide sequence ID" value="NZ_FQWB01000006.1"/>
</dbReference>
<dbReference type="InterPro" id="IPR023393">
    <property type="entry name" value="START-like_dom_sf"/>
</dbReference>
<dbReference type="STRING" id="468056.SAMN05443549_10686"/>
<gene>
    <name evidence="3" type="ORF">SAMN05443549_10686</name>
</gene>
<feature type="domain" description="Activator of Hsp90 ATPase homologue 1/2-like C-terminal" evidence="2">
    <location>
        <begin position="21"/>
        <end position="147"/>
    </location>
</feature>
<proteinExistence type="inferred from homology"/>
<dbReference type="Proteomes" id="UP000184516">
    <property type="component" value="Unassembled WGS sequence"/>
</dbReference>
<reference evidence="4" key="1">
    <citation type="submission" date="2016-11" db="EMBL/GenBank/DDBJ databases">
        <authorList>
            <person name="Varghese N."/>
            <person name="Submissions S."/>
        </authorList>
    </citation>
    <scope>NUCLEOTIDE SEQUENCE [LARGE SCALE GENOMIC DNA]</scope>
    <source>
        <strain evidence="4">DSM 19978</strain>
    </source>
</reference>
<organism evidence="3 4">
    <name type="scientific">Flavobacterium fluvii</name>
    <dbReference type="NCBI Taxonomy" id="468056"/>
    <lineage>
        <taxon>Bacteria</taxon>
        <taxon>Pseudomonadati</taxon>
        <taxon>Bacteroidota</taxon>
        <taxon>Flavobacteriia</taxon>
        <taxon>Flavobacteriales</taxon>
        <taxon>Flavobacteriaceae</taxon>
        <taxon>Flavobacterium</taxon>
    </lineage>
</organism>
<dbReference type="OrthoDB" id="384974at2"/>
<evidence type="ECO:0000259" key="2">
    <source>
        <dbReference type="Pfam" id="PF08327"/>
    </source>
</evidence>
<protein>
    <submittedName>
        <fullName evidence="3">Uncharacterized conserved protein YndB, AHSA1/START domain</fullName>
    </submittedName>
</protein>
<name>A0A1M5MAY2_9FLAO</name>
<dbReference type="SUPFAM" id="SSF55961">
    <property type="entry name" value="Bet v1-like"/>
    <property type="match status" value="1"/>
</dbReference>
<dbReference type="InterPro" id="IPR013538">
    <property type="entry name" value="ASHA1/2-like_C"/>
</dbReference>
<evidence type="ECO:0000313" key="3">
    <source>
        <dbReference type="EMBL" id="SHG73863.1"/>
    </source>
</evidence>
<evidence type="ECO:0000256" key="1">
    <source>
        <dbReference type="ARBA" id="ARBA00006817"/>
    </source>
</evidence>
<sequence>MTTEAFSTTPDCEIVSSRIVDASQELVFYAWTDPNHLKNWWGPAGFTNTFNEFDFRPGGKWSFVMHGPGKGNYPNECEFLKIEKPTLIAWKRISKPLFHVVFTFEAITSEKTKIVFRMIFDTPEECNKLKPFVVDKNEENFDRLEKELIKMAL</sequence>
<accession>A0A1M5MAY2</accession>
<keyword evidence="4" id="KW-1185">Reference proteome</keyword>
<dbReference type="Pfam" id="PF08327">
    <property type="entry name" value="AHSA1"/>
    <property type="match status" value="1"/>
</dbReference>
<evidence type="ECO:0000313" key="4">
    <source>
        <dbReference type="Proteomes" id="UP000184516"/>
    </source>
</evidence>
<dbReference type="EMBL" id="FQWB01000006">
    <property type="protein sequence ID" value="SHG73863.1"/>
    <property type="molecule type" value="Genomic_DNA"/>
</dbReference>